<keyword evidence="3" id="KW-1185">Reference proteome</keyword>
<dbReference type="Gene3D" id="1.20.1280.50">
    <property type="match status" value="1"/>
</dbReference>
<dbReference type="PANTHER" id="PTHR31672">
    <property type="entry name" value="BNACNNG10540D PROTEIN"/>
    <property type="match status" value="1"/>
</dbReference>
<dbReference type="SUPFAM" id="SSF50965">
    <property type="entry name" value="Galactose oxidase, central domain"/>
    <property type="match status" value="1"/>
</dbReference>
<evidence type="ECO:0000259" key="1">
    <source>
        <dbReference type="SMART" id="SM00256"/>
    </source>
</evidence>
<evidence type="ECO:0000313" key="2">
    <source>
        <dbReference type="EMBL" id="KAL1216445.1"/>
    </source>
</evidence>
<gene>
    <name evidence="2" type="ORF">V5N11_026375</name>
</gene>
<dbReference type="Proteomes" id="UP001558713">
    <property type="component" value="Unassembled WGS sequence"/>
</dbReference>
<accession>A0ABD1BIS4</accession>
<dbReference type="InterPro" id="IPR001810">
    <property type="entry name" value="F-box_dom"/>
</dbReference>
<organism evidence="2 3">
    <name type="scientific">Cardamine amara subsp. amara</name>
    <dbReference type="NCBI Taxonomy" id="228776"/>
    <lineage>
        <taxon>Eukaryota</taxon>
        <taxon>Viridiplantae</taxon>
        <taxon>Streptophyta</taxon>
        <taxon>Embryophyta</taxon>
        <taxon>Tracheophyta</taxon>
        <taxon>Spermatophyta</taxon>
        <taxon>Magnoliopsida</taxon>
        <taxon>eudicotyledons</taxon>
        <taxon>Gunneridae</taxon>
        <taxon>Pentapetalae</taxon>
        <taxon>rosids</taxon>
        <taxon>malvids</taxon>
        <taxon>Brassicales</taxon>
        <taxon>Brassicaceae</taxon>
        <taxon>Cardamineae</taxon>
        <taxon>Cardamine</taxon>
    </lineage>
</organism>
<dbReference type="InterPro" id="IPR011043">
    <property type="entry name" value="Gal_Oxase/kelch_b-propeller"/>
</dbReference>
<dbReference type="SUPFAM" id="SSF81383">
    <property type="entry name" value="F-box domain"/>
    <property type="match status" value="1"/>
</dbReference>
<evidence type="ECO:0000313" key="3">
    <source>
        <dbReference type="Proteomes" id="UP001558713"/>
    </source>
</evidence>
<dbReference type="NCBIfam" id="TIGR01640">
    <property type="entry name" value="F_box_assoc_1"/>
    <property type="match status" value="1"/>
</dbReference>
<dbReference type="InterPro" id="IPR036047">
    <property type="entry name" value="F-box-like_dom_sf"/>
</dbReference>
<name>A0ABD1BIS4_CARAN</name>
<dbReference type="Pfam" id="PF07734">
    <property type="entry name" value="FBA_1"/>
    <property type="match status" value="1"/>
</dbReference>
<proteinExistence type="predicted"/>
<reference evidence="2 3" key="1">
    <citation type="submission" date="2024-04" db="EMBL/GenBank/DDBJ databases">
        <title>Genome assembly C_amara_ONT_v2.</title>
        <authorList>
            <person name="Yant L."/>
            <person name="Moore C."/>
            <person name="Slenker M."/>
        </authorList>
    </citation>
    <scope>NUCLEOTIDE SEQUENCE [LARGE SCALE GENOMIC DNA]</scope>
    <source>
        <tissue evidence="2">Leaf</tissue>
    </source>
</reference>
<dbReference type="Pfam" id="PF00646">
    <property type="entry name" value="F-box"/>
    <property type="match status" value="1"/>
</dbReference>
<dbReference type="EMBL" id="JBANAX010000265">
    <property type="protein sequence ID" value="KAL1216445.1"/>
    <property type="molecule type" value="Genomic_DNA"/>
</dbReference>
<dbReference type="AlphaFoldDB" id="A0ABD1BIS4"/>
<sequence length="376" mass="43380">MATMMSDLSDDLVEKILCKVPLISLGAARSTCKLWNNLSKDRVLCKAEARQQCLGFMMKGANVCSVRFDLHGIQNEDVEFVEPSIKQIDKFKKVAISQICYSDGLLLLVTKEEDNTSLVVWNPYLGQTRWIQHRNSNSYMYAFGYDNNRNQKILMIAETYFEIFDFDSNSWRVLDVIPDGHIISNHIPQSVSLKGNTYFIVRRENAVETDIEKCLLCFDFSKDRFGQCLSLPFHFNKIYDTVVLSSTGEEQLAVLYKPCYTSGIKIWVTTKIEPNSVSWSNFLTVDITPLGFKVFNGSFFIDQENKLAVLFDISRCKRACIIGENGYLRETPPHWRYCPPHLRHCHTWMCFYAPSLVQISQELELSSFYNIQSLFQ</sequence>
<dbReference type="InterPro" id="IPR006527">
    <property type="entry name" value="F-box-assoc_dom_typ1"/>
</dbReference>
<dbReference type="SMART" id="SM00256">
    <property type="entry name" value="FBOX"/>
    <property type="match status" value="1"/>
</dbReference>
<dbReference type="InterPro" id="IPR050796">
    <property type="entry name" value="SCF_F-box_component"/>
</dbReference>
<protein>
    <submittedName>
        <fullName evidence="2">F-box protein</fullName>
    </submittedName>
</protein>
<dbReference type="InterPro" id="IPR017451">
    <property type="entry name" value="F-box-assoc_interact_dom"/>
</dbReference>
<dbReference type="PANTHER" id="PTHR31672:SF13">
    <property type="entry name" value="F-BOX PROTEIN CPR30-LIKE"/>
    <property type="match status" value="1"/>
</dbReference>
<feature type="domain" description="F-box" evidence="1">
    <location>
        <begin position="8"/>
        <end position="48"/>
    </location>
</feature>
<comment type="caution">
    <text evidence="2">The sequence shown here is derived from an EMBL/GenBank/DDBJ whole genome shotgun (WGS) entry which is preliminary data.</text>
</comment>